<keyword evidence="3" id="KW-0808">Transferase</keyword>
<keyword evidence="3" id="KW-0032">Aminotransferase</keyword>
<gene>
    <name evidence="3" type="ORF">HCN08_32285</name>
</gene>
<keyword evidence="4" id="KW-1185">Reference proteome</keyword>
<dbReference type="Proteomes" id="UP000734511">
    <property type="component" value="Unassembled WGS sequence"/>
</dbReference>
<dbReference type="InterPro" id="IPR000192">
    <property type="entry name" value="Aminotrans_V_dom"/>
</dbReference>
<dbReference type="RefSeq" id="WP_167986879.1">
    <property type="nucleotide sequence ID" value="NZ_JAATEJ010000039.1"/>
</dbReference>
<feature type="region of interest" description="Disordered" evidence="1">
    <location>
        <begin position="1"/>
        <end position="36"/>
    </location>
</feature>
<reference evidence="3 4" key="1">
    <citation type="submission" date="2020-03" db="EMBL/GenBank/DDBJ databases">
        <title>WGS of actinomycetes isolated from Thailand.</title>
        <authorList>
            <person name="Thawai C."/>
        </authorList>
    </citation>
    <scope>NUCLEOTIDE SEQUENCE [LARGE SCALE GENOMIC DNA]</scope>
    <source>
        <strain evidence="3 4">PRB2-1</strain>
    </source>
</reference>
<dbReference type="EMBL" id="JAATEJ010000039">
    <property type="protein sequence ID" value="NJP48047.1"/>
    <property type="molecule type" value="Genomic_DNA"/>
</dbReference>
<proteinExistence type="predicted"/>
<evidence type="ECO:0000313" key="3">
    <source>
        <dbReference type="EMBL" id="NJP48047.1"/>
    </source>
</evidence>
<evidence type="ECO:0000313" key="4">
    <source>
        <dbReference type="Proteomes" id="UP000734511"/>
    </source>
</evidence>
<feature type="compositionally biased region" description="Polar residues" evidence="1">
    <location>
        <begin position="19"/>
        <end position="36"/>
    </location>
</feature>
<evidence type="ECO:0000256" key="1">
    <source>
        <dbReference type="SAM" id="MobiDB-lite"/>
    </source>
</evidence>
<dbReference type="PANTHER" id="PTHR43586">
    <property type="entry name" value="CYSTEINE DESULFURASE"/>
    <property type="match status" value="1"/>
</dbReference>
<dbReference type="GO" id="GO:0008483">
    <property type="term" value="F:transaminase activity"/>
    <property type="evidence" value="ECO:0007669"/>
    <property type="project" value="UniProtKB-KW"/>
</dbReference>
<feature type="compositionally biased region" description="Low complexity" evidence="1">
    <location>
        <begin position="1"/>
        <end position="18"/>
    </location>
</feature>
<protein>
    <submittedName>
        <fullName evidence="3">Aminotransferase class V-fold PLP-dependent enzyme</fullName>
    </submittedName>
</protein>
<dbReference type="InterPro" id="IPR015422">
    <property type="entry name" value="PyrdxlP-dep_Trfase_small"/>
</dbReference>
<dbReference type="PANTHER" id="PTHR43586:SF21">
    <property type="entry name" value="PYRIDOXAL PHOSPHATE (PLP)-DEPENDENT ASPARTATE AMINOTRANSFERASE SUPERFAMILY"/>
    <property type="match status" value="1"/>
</dbReference>
<evidence type="ECO:0000259" key="2">
    <source>
        <dbReference type="Pfam" id="PF00266"/>
    </source>
</evidence>
<accession>A0ABX0ZYR4</accession>
<dbReference type="Gene3D" id="3.90.1150.10">
    <property type="entry name" value="Aspartate Aminotransferase, domain 1"/>
    <property type="match status" value="1"/>
</dbReference>
<dbReference type="InterPro" id="IPR015421">
    <property type="entry name" value="PyrdxlP-dep_Trfase_major"/>
</dbReference>
<dbReference type="InterPro" id="IPR015424">
    <property type="entry name" value="PyrdxlP-dep_Trfase"/>
</dbReference>
<dbReference type="SUPFAM" id="SSF53383">
    <property type="entry name" value="PLP-dependent transferases"/>
    <property type="match status" value="1"/>
</dbReference>
<organism evidence="3 4">
    <name type="scientific">Actinacidiphila epipremni</name>
    <dbReference type="NCBI Taxonomy" id="2053013"/>
    <lineage>
        <taxon>Bacteria</taxon>
        <taxon>Bacillati</taxon>
        <taxon>Actinomycetota</taxon>
        <taxon>Actinomycetes</taxon>
        <taxon>Kitasatosporales</taxon>
        <taxon>Streptomycetaceae</taxon>
        <taxon>Actinacidiphila</taxon>
    </lineage>
</organism>
<comment type="caution">
    <text evidence="3">The sequence shown here is derived from an EMBL/GenBank/DDBJ whole genome shotgun (WGS) entry which is preliminary data.</text>
</comment>
<feature type="domain" description="Aminotransferase class V" evidence="2">
    <location>
        <begin position="84"/>
        <end position="327"/>
    </location>
</feature>
<name>A0ABX0ZYR4_9ACTN</name>
<sequence length="383" mass="38939">MPTTPTGSTTATGTASATDSKPATTSATSGVDATGTTGLAPAEYRDLAPGYLNTATLGIAPARATAAVHAALDDWSAGRPATEAYEEAVAAARAAFARIVNVPVTQVALAGTVAGAVGLIAAALPPGAEVVTYEADFSALVHPFAARPDLDLRLVPLEAVADAVRPTTALVAVSSVQSADGRIADLAAIRAAAAAHGARTLIDATQSAGWLPLDASLYDYVVCHGYKWLTSPHGAAFLTVAPDAESTLAPTSTGWYAAADPYASPYGPITTLAPGARRFDARPSALSFVAAAQSLALIEELTIPRIHAHTTALATRLRTGLTALGHHPLPTPSAIVAVPDAPTLATRLAATPLTFSTRANNLRFAPHFYNSEADIDALLNAAS</sequence>
<dbReference type="Pfam" id="PF00266">
    <property type="entry name" value="Aminotran_5"/>
    <property type="match status" value="1"/>
</dbReference>
<dbReference type="Gene3D" id="3.40.640.10">
    <property type="entry name" value="Type I PLP-dependent aspartate aminotransferase-like (Major domain)"/>
    <property type="match status" value="1"/>
</dbReference>